<proteinExistence type="predicted"/>
<keyword evidence="1" id="KW-0812">Transmembrane</keyword>
<keyword evidence="3" id="KW-1185">Reference proteome</keyword>
<dbReference type="Proteomes" id="UP000499080">
    <property type="component" value="Unassembled WGS sequence"/>
</dbReference>
<name>A0A4Y2GD25_ARAVE</name>
<keyword evidence="1" id="KW-0472">Membrane</keyword>
<gene>
    <name evidence="2" type="ORF">AVEN_70229_1</name>
</gene>
<evidence type="ECO:0000313" key="2">
    <source>
        <dbReference type="EMBL" id="GBM50589.1"/>
    </source>
</evidence>
<reference evidence="2 3" key="1">
    <citation type="journal article" date="2019" name="Sci. Rep.">
        <title>Orb-weaving spider Araneus ventricosus genome elucidates the spidroin gene catalogue.</title>
        <authorList>
            <person name="Kono N."/>
            <person name="Nakamura H."/>
            <person name="Ohtoshi R."/>
            <person name="Moran D.A.P."/>
            <person name="Shinohara A."/>
            <person name="Yoshida Y."/>
            <person name="Fujiwara M."/>
            <person name="Mori M."/>
            <person name="Tomita M."/>
            <person name="Arakawa K."/>
        </authorList>
    </citation>
    <scope>NUCLEOTIDE SEQUENCE [LARGE SCALE GENOMIC DNA]</scope>
</reference>
<dbReference type="OrthoDB" id="6421848at2759"/>
<dbReference type="AlphaFoldDB" id="A0A4Y2GD25"/>
<sequence>MDDTVDSFLNILKKEENENNVDFGFAKNLLRYVLLECYPTSNWQPNGIFAEDSMNSPLSLVVKSAVKMCLESNSEDMRDDFEFVFPYQDQISDVGHLDELLSLKIVLENKPFHNSSFLDYLCRFSEYTMLSYWSGIMLAPHITLAVICIMIREMREFGKITENLWKDFEDFCETYVQDEQRKRKLSKPKRRWNMFCAI</sequence>
<evidence type="ECO:0000256" key="1">
    <source>
        <dbReference type="SAM" id="Phobius"/>
    </source>
</evidence>
<keyword evidence="1" id="KW-1133">Transmembrane helix</keyword>
<protein>
    <submittedName>
        <fullName evidence="2">Uncharacterized protein</fullName>
    </submittedName>
</protein>
<feature type="transmembrane region" description="Helical" evidence="1">
    <location>
        <begin position="130"/>
        <end position="151"/>
    </location>
</feature>
<evidence type="ECO:0000313" key="3">
    <source>
        <dbReference type="Proteomes" id="UP000499080"/>
    </source>
</evidence>
<organism evidence="2 3">
    <name type="scientific">Araneus ventricosus</name>
    <name type="common">Orbweaver spider</name>
    <name type="synonym">Epeira ventricosa</name>
    <dbReference type="NCBI Taxonomy" id="182803"/>
    <lineage>
        <taxon>Eukaryota</taxon>
        <taxon>Metazoa</taxon>
        <taxon>Ecdysozoa</taxon>
        <taxon>Arthropoda</taxon>
        <taxon>Chelicerata</taxon>
        <taxon>Arachnida</taxon>
        <taxon>Araneae</taxon>
        <taxon>Araneomorphae</taxon>
        <taxon>Entelegynae</taxon>
        <taxon>Araneoidea</taxon>
        <taxon>Araneidae</taxon>
        <taxon>Araneus</taxon>
    </lineage>
</organism>
<comment type="caution">
    <text evidence="2">The sequence shown here is derived from an EMBL/GenBank/DDBJ whole genome shotgun (WGS) entry which is preliminary data.</text>
</comment>
<accession>A0A4Y2GD25</accession>
<dbReference type="EMBL" id="BGPR01001305">
    <property type="protein sequence ID" value="GBM50589.1"/>
    <property type="molecule type" value="Genomic_DNA"/>
</dbReference>